<accession>A0A8S9WVX8</accession>
<proteinExistence type="predicted"/>
<evidence type="ECO:0000313" key="2">
    <source>
        <dbReference type="Proteomes" id="UP000466442"/>
    </source>
</evidence>
<name>A0A8S9WVX8_APOLU</name>
<gene>
    <name evidence="1" type="ORF">GE061_006254</name>
</gene>
<comment type="caution">
    <text evidence="1">The sequence shown here is derived from an EMBL/GenBank/DDBJ whole genome shotgun (WGS) entry which is preliminary data.</text>
</comment>
<protein>
    <submittedName>
        <fullName evidence="1">Uncharacterized protein</fullName>
    </submittedName>
</protein>
<dbReference type="AlphaFoldDB" id="A0A8S9WVX8"/>
<reference evidence="1" key="1">
    <citation type="journal article" date="2021" name="Mol. Ecol. Resour.">
        <title>Apolygus lucorum genome provides insights into omnivorousness and mesophyll feeding.</title>
        <authorList>
            <person name="Liu Y."/>
            <person name="Liu H."/>
            <person name="Wang H."/>
            <person name="Huang T."/>
            <person name="Liu B."/>
            <person name="Yang B."/>
            <person name="Yin L."/>
            <person name="Li B."/>
            <person name="Zhang Y."/>
            <person name="Zhang S."/>
            <person name="Jiang F."/>
            <person name="Zhang X."/>
            <person name="Ren Y."/>
            <person name="Wang B."/>
            <person name="Wang S."/>
            <person name="Lu Y."/>
            <person name="Wu K."/>
            <person name="Fan W."/>
            <person name="Wang G."/>
        </authorList>
    </citation>
    <scope>NUCLEOTIDE SEQUENCE</scope>
    <source>
        <strain evidence="1">12Hb</strain>
    </source>
</reference>
<dbReference type="OrthoDB" id="6765836at2759"/>
<evidence type="ECO:0000313" key="1">
    <source>
        <dbReference type="EMBL" id="KAF6199956.1"/>
    </source>
</evidence>
<sequence>MDKIVSRRKYVRAFFTKLASKITEPGPEGDVTEFRVEIDSLKEKCQVLADLDAAVFESLVSADVEPQEEEVIEEMEAAQSYQDRQSNGEDPHLSCCPKISISQDRGTLFKELEELGIVVADFSEEDVDIFIGTDFAGKLFTGKKKKLKCGLVAVETLLGWTLMAGNYSRKPACLHPGFPDY</sequence>
<dbReference type="EMBL" id="WIXP02000014">
    <property type="protein sequence ID" value="KAF6199956.1"/>
    <property type="molecule type" value="Genomic_DNA"/>
</dbReference>
<keyword evidence="2" id="KW-1185">Reference proteome</keyword>
<dbReference type="Proteomes" id="UP000466442">
    <property type="component" value="Unassembled WGS sequence"/>
</dbReference>
<organism evidence="1 2">
    <name type="scientific">Apolygus lucorum</name>
    <name type="common">Small green plant bug</name>
    <name type="synonym">Lygocoris lucorum</name>
    <dbReference type="NCBI Taxonomy" id="248454"/>
    <lineage>
        <taxon>Eukaryota</taxon>
        <taxon>Metazoa</taxon>
        <taxon>Ecdysozoa</taxon>
        <taxon>Arthropoda</taxon>
        <taxon>Hexapoda</taxon>
        <taxon>Insecta</taxon>
        <taxon>Pterygota</taxon>
        <taxon>Neoptera</taxon>
        <taxon>Paraneoptera</taxon>
        <taxon>Hemiptera</taxon>
        <taxon>Heteroptera</taxon>
        <taxon>Panheteroptera</taxon>
        <taxon>Cimicomorpha</taxon>
        <taxon>Miridae</taxon>
        <taxon>Mirini</taxon>
        <taxon>Apolygus</taxon>
    </lineage>
</organism>